<comment type="caution">
    <text evidence="4">The sequence shown here is derived from an EMBL/GenBank/DDBJ whole genome shotgun (WGS) entry which is preliminary data.</text>
</comment>
<feature type="signal peptide" evidence="2">
    <location>
        <begin position="1"/>
        <end position="25"/>
    </location>
</feature>
<name>A0A318SXL7_9HYPH</name>
<dbReference type="RefSeq" id="WP_110754793.1">
    <property type="nucleotide sequence ID" value="NZ_QJTF01000044.1"/>
</dbReference>
<organism evidence="4 5">
    <name type="scientific">Phyllobacterium leguminum</name>
    <dbReference type="NCBI Taxonomy" id="314237"/>
    <lineage>
        <taxon>Bacteria</taxon>
        <taxon>Pseudomonadati</taxon>
        <taxon>Pseudomonadota</taxon>
        <taxon>Alphaproteobacteria</taxon>
        <taxon>Hyphomicrobiales</taxon>
        <taxon>Phyllobacteriaceae</taxon>
        <taxon>Phyllobacterium</taxon>
    </lineage>
</organism>
<dbReference type="Pfam" id="PF00497">
    <property type="entry name" value="SBP_bac_3"/>
    <property type="match status" value="1"/>
</dbReference>
<dbReference type="SMART" id="SM00062">
    <property type="entry name" value="PBPb"/>
    <property type="match status" value="1"/>
</dbReference>
<accession>A0A318SXL7</accession>
<protein>
    <submittedName>
        <fullName evidence="4">Amino acid ABC transporter substrate-binding protein (PAAT family)</fullName>
    </submittedName>
</protein>
<dbReference type="Gene3D" id="3.40.190.10">
    <property type="entry name" value="Periplasmic binding protein-like II"/>
    <property type="match status" value="2"/>
</dbReference>
<keyword evidence="5" id="KW-1185">Reference proteome</keyword>
<dbReference type="EMBL" id="QJTF01000044">
    <property type="protein sequence ID" value="PYE85116.1"/>
    <property type="molecule type" value="Genomic_DNA"/>
</dbReference>
<evidence type="ECO:0000259" key="3">
    <source>
        <dbReference type="SMART" id="SM00062"/>
    </source>
</evidence>
<dbReference type="Proteomes" id="UP000247454">
    <property type="component" value="Unassembled WGS sequence"/>
</dbReference>
<dbReference type="SUPFAM" id="SSF53850">
    <property type="entry name" value="Periplasmic binding protein-like II"/>
    <property type="match status" value="1"/>
</dbReference>
<dbReference type="PANTHER" id="PTHR35936">
    <property type="entry name" value="MEMBRANE-BOUND LYTIC MUREIN TRANSGLYCOSYLASE F"/>
    <property type="match status" value="1"/>
</dbReference>
<dbReference type="InterPro" id="IPR001638">
    <property type="entry name" value="Solute-binding_3/MltF_N"/>
</dbReference>
<reference evidence="4 5" key="1">
    <citation type="submission" date="2018-06" db="EMBL/GenBank/DDBJ databases">
        <title>Genomic Encyclopedia of Type Strains, Phase III (KMG-III): the genomes of soil and plant-associated and newly described type strains.</title>
        <authorList>
            <person name="Whitman W."/>
        </authorList>
    </citation>
    <scope>NUCLEOTIDE SEQUENCE [LARGE SCALE GENOMIC DNA]</scope>
    <source>
        <strain evidence="4 5">ORS 1419</strain>
    </source>
</reference>
<dbReference type="OrthoDB" id="9796586at2"/>
<feature type="domain" description="Solute-binding protein family 3/N-terminal" evidence="3">
    <location>
        <begin position="50"/>
        <end position="280"/>
    </location>
</feature>
<keyword evidence="1 2" id="KW-0732">Signal</keyword>
<evidence type="ECO:0000256" key="1">
    <source>
        <dbReference type="ARBA" id="ARBA00022729"/>
    </source>
</evidence>
<sequence>MRPSAFIFALAVAATVQFAWAPVFAAGPDIPAFWDRRERVAKPDLSKLRRLRFITSADFPPFNFIDSGGRLAGYNIDLARAICSELGIADICQIEAAPWSELGAKLKTGDGEAIIAGLEPTAENRAEFAFSRSYLGLPARFVTQRGAALDEPLNRNLKGKRVGVISGTAHEAMLRHSFPNAVIESVRGKEQLFADLTNGKIDAVFGDGMTLSAWLGDKASQGCCVFSGGPYLGSPFLGQGMGIAVASGNAQLANAFDHALETLEQKGTMAELYLRYFPIGFY</sequence>
<feature type="chain" id="PRO_5016300074" evidence="2">
    <location>
        <begin position="26"/>
        <end position="282"/>
    </location>
</feature>
<evidence type="ECO:0000313" key="5">
    <source>
        <dbReference type="Proteomes" id="UP000247454"/>
    </source>
</evidence>
<dbReference type="AlphaFoldDB" id="A0A318SXL7"/>
<evidence type="ECO:0000313" key="4">
    <source>
        <dbReference type="EMBL" id="PYE85116.1"/>
    </source>
</evidence>
<dbReference type="PANTHER" id="PTHR35936:SF35">
    <property type="entry name" value="L-CYSTINE-BINDING PROTEIN TCYJ"/>
    <property type="match status" value="1"/>
</dbReference>
<evidence type="ECO:0000256" key="2">
    <source>
        <dbReference type="SAM" id="SignalP"/>
    </source>
</evidence>
<gene>
    <name evidence="4" type="ORF">C7477_1441</name>
</gene>
<proteinExistence type="predicted"/>